<dbReference type="AlphaFoldDB" id="Q13AU5"/>
<sequence>MKVDRMGRPISNNLQGASLNIGDRVRMSALGRERHPRYGDRQGVIVGIASPSILRVKFDATKTTVSIHRGYLEHV</sequence>
<name>Q13AU5_RHOPS</name>
<dbReference type="HOGENOM" id="CLU_2668674_0_0_5"/>
<evidence type="ECO:0000313" key="2">
    <source>
        <dbReference type="Proteomes" id="UP000001818"/>
    </source>
</evidence>
<organism evidence="1 2">
    <name type="scientific">Rhodopseudomonas palustris (strain BisB5)</name>
    <dbReference type="NCBI Taxonomy" id="316057"/>
    <lineage>
        <taxon>Bacteria</taxon>
        <taxon>Pseudomonadati</taxon>
        <taxon>Pseudomonadota</taxon>
        <taxon>Alphaproteobacteria</taxon>
        <taxon>Hyphomicrobiales</taxon>
        <taxon>Nitrobacteraceae</taxon>
        <taxon>Rhodopseudomonas</taxon>
    </lineage>
</organism>
<dbReference type="STRING" id="316057.RPD_1557"/>
<dbReference type="Proteomes" id="UP000001818">
    <property type="component" value="Chromosome"/>
</dbReference>
<gene>
    <name evidence="1" type="ordered locus">RPD_1557</name>
</gene>
<dbReference type="EMBL" id="CP000283">
    <property type="protein sequence ID" value="ABE38794.1"/>
    <property type="molecule type" value="Genomic_DNA"/>
</dbReference>
<reference evidence="1 2" key="1">
    <citation type="submission" date="2006-03" db="EMBL/GenBank/DDBJ databases">
        <title>Complete sequence of Rhodopseudomonas palustris BisB5.</title>
        <authorList>
            <consortium name="US DOE Joint Genome Institute"/>
            <person name="Copeland A."/>
            <person name="Lucas S."/>
            <person name="Lapidus A."/>
            <person name="Barry K."/>
            <person name="Detter J.C."/>
            <person name="Glavina del Rio T."/>
            <person name="Hammon N."/>
            <person name="Israni S."/>
            <person name="Dalin E."/>
            <person name="Tice H."/>
            <person name="Pitluck S."/>
            <person name="Chain P."/>
            <person name="Malfatti S."/>
            <person name="Shin M."/>
            <person name="Vergez L."/>
            <person name="Schmutz J."/>
            <person name="Larimer F."/>
            <person name="Land M."/>
            <person name="Hauser L."/>
            <person name="Pelletier D.A."/>
            <person name="Kyrpides N."/>
            <person name="Lykidis A."/>
            <person name="Oda Y."/>
            <person name="Harwood C.S."/>
            <person name="Richardson P."/>
        </authorList>
    </citation>
    <scope>NUCLEOTIDE SEQUENCE [LARGE SCALE GENOMIC DNA]</scope>
    <source>
        <strain evidence="1 2">BisB5</strain>
    </source>
</reference>
<protein>
    <submittedName>
        <fullName evidence="1">Uncharacterized protein</fullName>
    </submittedName>
</protein>
<proteinExistence type="predicted"/>
<accession>Q13AU5</accession>
<evidence type="ECO:0000313" key="1">
    <source>
        <dbReference type="EMBL" id="ABE38794.1"/>
    </source>
</evidence>
<dbReference type="KEGG" id="rpd:RPD_1557"/>